<protein>
    <submittedName>
        <fullName evidence="1">Uncharacterized protein</fullName>
    </submittedName>
</protein>
<dbReference type="RefSeq" id="WP_100762163.1">
    <property type="nucleotide sequence ID" value="NZ_NPDS01000003.1"/>
</dbReference>
<accession>A0ABX4NKX3</accession>
<comment type="caution">
    <text evidence="1">The sequence shown here is derived from an EMBL/GenBank/DDBJ whole genome shotgun (WGS) entry which is preliminary data.</text>
</comment>
<gene>
    <name evidence="1" type="ORF">CH367_08925</name>
</gene>
<sequence>MDWEPITIDELFQRIRASEEKLRSELSRFWNLIQICPTKWQEQSYGEVGGGFWAVGIIGEYVIWFNDIEDGFNISRYREYGRIHEYWCNQDELHVSVERLYSLIRYGGNLTGQAGPPESLEFED</sequence>
<evidence type="ECO:0000313" key="2">
    <source>
        <dbReference type="Proteomes" id="UP000231879"/>
    </source>
</evidence>
<organism evidence="1 2">
    <name type="scientific">Leptospira barantonii</name>
    <dbReference type="NCBI Taxonomy" id="2023184"/>
    <lineage>
        <taxon>Bacteria</taxon>
        <taxon>Pseudomonadati</taxon>
        <taxon>Spirochaetota</taxon>
        <taxon>Spirochaetia</taxon>
        <taxon>Leptospirales</taxon>
        <taxon>Leptospiraceae</taxon>
        <taxon>Leptospira</taxon>
    </lineage>
</organism>
<reference evidence="1 2" key="1">
    <citation type="submission" date="2017-07" db="EMBL/GenBank/DDBJ databases">
        <title>Leptospira spp. isolated from tropical soils.</title>
        <authorList>
            <person name="Thibeaux R."/>
            <person name="Iraola G."/>
            <person name="Ferres I."/>
            <person name="Bierque E."/>
            <person name="Girault D."/>
            <person name="Soupe-Gilbert M.-E."/>
            <person name="Picardeau M."/>
            <person name="Goarant C."/>
        </authorList>
    </citation>
    <scope>NUCLEOTIDE SEQUENCE [LARGE SCALE GENOMIC DNA]</scope>
    <source>
        <strain evidence="1 2">FH4-C-A1</strain>
    </source>
</reference>
<dbReference type="Proteomes" id="UP000231879">
    <property type="component" value="Unassembled WGS sequence"/>
</dbReference>
<evidence type="ECO:0000313" key="1">
    <source>
        <dbReference type="EMBL" id="PJZ57466.1"/>
    </source>
</evidence>
<name>A0ABX4NKX3_9LEPT</name>
<proteinExistence type="predicted"/>
<keyword evidence="2" id="KW-1185">Reference proteome</keyword>
<dbReference type="EMBL" id="NPDS01000003">
    <property type="protein sequence ID" value="PJZ57466.1"/>
    <property type="molecule type" value="Genomic_DNA"/>
</dbReference>